<accession>A0A8S2ZIJ3</accession>
<organism evidence="1 2">
    <name type="scientific">Didymodactylos carnosus</name>
    <dbReference type="NCBI Taxonomy" id="1234261"/>
    <lineage>
        <taxon>Eukaryota</taxon>
        <taxon>Metazoa</taxon>
        <taxon>Spiralia</taxon>
        <taxon>Gnathifera</taxon>
        <taxon>Rotifera</taxon>
        <taxon>Eurotatoria</taxon>
        <taxon>Bdelloidea</taxon>
        <taxon>Philodinida</taxon>
        <taxon>Philodinidae</taxon>
        <taxon>Didymodactylos</taxon>
    </lineage>
</organism>
<name>A0A8S2ZIJ3_9BILA</name>
<reference evidence="1" key="1">
    <citation type="submission" date="2021-02" db="EMBL/GenBank/DDBJ databases">
        <authorList>
            <person name="Nowell W R."/>
        </authorList>
    </citation>
    <scope>NUCLEOTIDE SEQUENCE</scope>
</reference>
<feature type="non-terminal residue" evidence="1">
    <location>
        <position position="155"/>
    </location>
</feature>
<comment type="caution">
    <text evidence="1">The sequence shown here is derived from an EMBL/GenBank/DDBJ whole genome shotgun (WGS) entry which is preliminary data.</text>
</comment>
<evidence type="ECO:0000313" key="2">
    <source>
        <dbReference type="Proteomes" id="UP000681722"/>
    </source>
</evidence>
<protein>
    <submittedName>
        <fullName evidence="1">Uncharacterized protein</fullName>
    </submittedName>
</protein>
<dbReference type="AlphaFoldDB" id="A0A8S2ZIJ3"/>
<proteinExistence type="predicted"/>
<sequence>ITSTIHATRRHAIEIRNNLRFLRLACIEIDKPEFHPHLKHYLENIQANKRSPINEDYVDVKTGKKINFMMPLNAKRRLAASYARCNGGKDGETLCDNNNDQQNPNVQLYQVCYIGTTRYTTTTYSNISDACIIYKRGNDFYVGFIRKMIYNKKEH</sequence>
<feature type="non-terminal residue" evidence="1">
    <location>
        <position position="1"/>
    </location>
</feature>
<dbReference type="EMBL" id="CAJOBC010135097">
    <property type="protein sequence ID" value="CAF4626127.1"/>
    <property type="molecule type" value="Genomic_DNA"/>
</dbReference>
<evidence type="ECO:0000313" key="1">
    <source>
        <dbReference type="EMBL" id="CAF4626127.1"/>
    </source>
</evidence>
<gene>
    <name evidence="1" type="ORF">SRO942_LOCUS49694</name>
</gene>
<dbReference type="OrthoDB" id="10209192at2759"/>
<dbReference type="Proteomes" id="UP000681722">
    <property type="component" value="Unassembled WGS sequence"/>
</dbReference>